<comment type="caution">
    <text evidence="9">The sequence shown here is derived from an EMBL/GenBank/DDBJ whole genome shotgun (WGS) entry which is preliminary data.</text>
</comment>
<keyword evidence="4 5" id="KW-0963">Cytoplasm</keyword>
<dbReference type="InterPro" id="IPR053925">
    <property type="entry name" value="RecX_HTH_3rd"/>
</dbReference>
<organism evidence="9 10">
    <name type="scientific">Pseudidiomarina gelatinasegens</name>
    <dbReference type="NCBI Taxonomy" id="2487740"/>
    <lineage>
        <taxon>Bacteria</taxon>
        <taxon>Pseudomonadati</taxon>
        <taxon>Pseudomonadota</taxon>
        <taxon>Gammaproteobacteria</taxon>
        <taxon>Alteromonadales</taxon>
        <taxon>Idiomarinaceae</taxon>
        <taxon>Pseudidiomarina</taxon>
    </lineage>
</organism>
<name>A0A451GF16_9GAMM</name>
<dbReference type="Proteomes" id="UP000288789">
    <property type="component" value="Unassembled WGS sequence"/>
</dbReference>
<evidence type="ECO:0000256" key="4">
    <source>
        <dbReference type="ARBA" id="ARBA00022490"/>
    </source>
</evidence>
<dbReference type="HAMAP" id="MF_01114">
    <property type="entry name" value="RecX"/>
    <property type="match status" value="1"/>
</dbReference>
<comment type="subcellular location">
    <subcellularLocation>
        <location evidence="1 5">Cytoplasm</location>
    </subcellularLocation>
</comment>
<protein>
    <recommendedName>
        <fullName evidence="3 5">Regulatory protein RecX</fullName>
    </recommendedName>
</protein>
<dbReference type="PANTHER" id="PTHR33602:SF1">
    <property type="entry name" value="REGULATORY PROTEIN RECX FAMILY PROTEIN"/>
    <property type="match status" value="1"/>
</dbReference>
<dbReference type="Pfam" id="PF21982">
    <property type="entry name" value="RecX_HTH1"/>
    <property type="match status" value="1"/>
</dbReference>
<dbReference type="EMBL" id="RSFE01000003">
    <property type="protein sequence ID" value="RWU11716.1"/>
    <property type="molecule type" value="Genomic_DNA"/>
</dbReference>
<evidence type="ECO:0000256" key="1">
    <source>
        <dbReference type="ARBA" id="ARBA00004496"/>
    </source>
</evidence>
<dbReference type="Pfam" id="PF02631">
    <property type="entry name" value="RecX_HTH2"/>
    <property type="match status" value="1"/>
</dbReference>
<dbReference type="InterPro" id="IPR053924">
    <property type="entry name" value="RecX_HTH_2nd"/>
</dbReference>
<evidence type="ECO:0000256" key="2">
    <source>
        <dbReference type="ARBA" id="ARBA00009695"/>
    </source>
</evidence>
<evidence type="ECO:0000259" key="6">
    <source>
        <dbReference type="Pfam" id="PF02631"/>
    </source>
</evidence>
<dbReference type="OrthoDB" id="7066780at2"/>
<dbReference type="InterPro" id="IPR036388">
    <property type="entry name" value="WH-like_DNA-bd_sf"/>
</dbReference>
<feature type="domain" description="RecX first three-helical" evidence="8">
    <location>
        <begin position="15"/>
        <end position="48"/>
    </location>
</feature>
<evidence type="ECO:0000313" key="10">
    <source>
        <dbReference type="Proteomes" id="UP000288789"/>
    </source>
</evidence>
<gene>
    <name evidence="5" type="primary">recX</name>
    <name evidence="9" type="ORF">EGC76_05515</name>
</gene>
<dbReference type="InterPro" id="IPR003783">
    <property type="entry name" value="Regulatory_RecX"/>
</dbReference>
<evidence type="ECO:0000313" key="9">
    <source>
        <dbReference type="EMBL" id="RWU11716.1"/>
    </source>
</evidence>
<comment type="function">
    <text evidence="5">Modulates RecA activity.</text>
</comment>
<evidence type="ECO:0000256" key="3">
    <source>
        <dbReference type="ARBA" id="ARBA00018111"/>
    </source>
</evidence>
<dbReference type="AlphaFoldDB" id="A0A451GF16"/>
<accession>A0A451GF16</accession>
<dbReference type="Pfam" id="PF21981">
    <property type="entry name" value="RecX_HTH3"/>
    <property type="match status" value="1"/>
</dbReference>
<evidence type="ECO:0000256" key="5">
    <source>
        <dbReference type="HAMAP-Rule" id="MF_01114"/>
    </source>
</evidence>
<reference evidence="9 10" key="1">
    <citation type="submission" date="2018-12" db="EMBL/GenBank/DDBJ databases">
        <authorList>
            <person name="Li A."/>
            <person name="Zhang M."/>
            <person name="Zhu H."/>
        </authorList>
    </citation>
    <scope>NUCLEOTIDE SEQUENCE [LARGE SCALE GENOMIC DNA]</scope>
    <source>
        <strain evidence="9 10">R04H25</strain>
    </source>
</reference>
<feature type="domain" description="RecX third three-helical" evidence="7">
    <location>
        <begin position="105"/>
        <end position="147"/>
    </location>
</feature>
<evidence type="ECO:0000259" key="7">
    <source>
        <dbReference type="Pfam" id="PF21981"/>
    </source>
</evidence>
<dbReference type="GO" id="GO:0006282">
    <property type="term" value="P:regulation of DNA repair"/>
    <property type="evidence" value="ECO:0007669"/>
    <property type="project" value="UniProtKB-UniRule"/>
</dbReference>
<dbReference type="Gene3D" id="1.10.10.10">
    <property type="entry name" value="Winged helix-like DNA-binding domain superfamily/Winged helix DNA-binding domain"/>
    <property type="match status" value="3"/>
</dbReference>
<feature type="domain" description="RecX second three-helical" evidence="6">
    <location>
        <begin position="56"/>
        <end position="96"/>
    </location>
</feature>
<dbReference type="InterPro" id="IPR053926">
    <property type="entry name" value="RecX_HTH_1st"/>
</dbReference>
<dbReference type="PANTHER" id="PTHR33602">
    <property type="entry name" value="REGULATORY PROTEIN RECX FAMILY PROTEIN"/>
    <property type="match status" value="1"/>
</dbReference>
<comment type="similarity">
    <text evidence="2 5">Belongs to the RecX family.</text>
</comment>
<sequence>MEHENNIQQAEEVLIRLLARREHSARELHQKLKQRGFDHSTIDLVLKKAQEHGWQSDERFAHVWVRTCIARGDGLRKISAQAPQKGIPADLIELVLKHEQPDWNEACYQRLIRKFGEMPAVDKKQRDKIMRHLLQRGFSFEVINHALERQAKAFAD</sequence>
<dbReference type="GO" id="GO:0005737">
    <property type="term" value="C:cytoplasm"/>
    <property type="evidence" value="ECO:0007669"/>
    <property type="project" value="UniProtKB-SubCell"/>
</dbReference>
<evidence type="ECO:0000259" key="8">
    <source>
        <dbReference type="Pfam" id="PF21982"/>
    </source>
</evidence>
<keyword evidence="10" id="KW-1185">Reference proteome</keyword>
<proteinExistence type="inferred from homology"/>